<gene>
    <name evidence="1" type="ORF">ACFQ07_26005</name>
</gene>
<comment type="caution">
    <text evidence="1">The sequence shown here is derived from an EMBL/GenBank/DDBJ whole genome shotgun (WGS) entry which is preliminary data.</text>
</comment>
<dbReference type="Proteomes" id="UP001597083">
    <property type="component" value="Unassembled WGS sequence"/>
</dbReference>
<evidence type="ECO:0008006" key="3">
    <source>
        <dbReference type="Google" id="ProtNLM"/>
    </source>
</evidence>
<sequence length="120" mass="13264">AVPRTVIRPAQRGGSSTGSAMRLMGVILWDVLRGALRMSPRYVPMLGKPGELAVVVAGLHRHPGPRNPEETTRELAECAPHGELRRYDGTHFAFYTDAAIREKVVADQIGFYRRHLPAAH</sequence>
<keyword evidence="2" id="KW-1185">Reference proteome</keyword>
<evidence type="ECO:0000313" key="2">
    <source>
        <dbReference type="Proteomes" id="UP001597083"/>
    </source>
</evidence>
<reference evidence="2" key="1">
    <citation type="journal article" date="2019" name="Int. J. Syst. Evol. Microbiol.">
        <title>The Global Catalogue of Microorganisms (GCM) 10K type strain sequencing project: providing services to taxonomists for standard genome sequencing and annotation.</title>
        <authorList>
            <consortium name="The Broad Institute Genomics Platform"/>
            <consortium name="The Broad Institute Genome Sequencing Center for Infectious Disease"/>
            <person name="Wu L."/>
            <person name="Ma J."/>
        </authorList>
    </citation>
    <scope>NUCLEOTIDE SEQUENCE [LARGE SCALE GENOMIC DNA]</scope>
    <source>
        <strain evidence="2">JCM 31696</strain>
    </source>
</reference>
<accession>A0ABW3CQ00</accession>
<evidence type="ECO:0000313" key="1">
    <source>
        <dbReference type="EMBL" id="MFD0855723.1"/>
    </source>
</evidence>
<organism evidence="1 2">
    <name type="scientific">Actinomadura adrarensis</name>
    <dbReference type="NCBI Taxonomy" id="1819600"/>
    <lineage>
        <taxon>Bacteria</taxon>
        <taxon>Bacillati</taxon>
        <taxon>Actinomycetota</taxon>
        <taxon>Actinomycetes</taxon>
        <taxon>Streptosporangiales</taxon>
        <taxon>Thermomonosporaceae</taxon>
        <taxon>Actinomadura</taxon>
    </lineage>
</organism>
<name>A0ABW3CQ00_9ACTN</name>
<feature type="non-terminal residue" evidence="1">
    <location>
        <position position="1"/>
    </location>
</feature>
<protein>
    <recommendedName>
        <fullName evidence="3">Alpha/beta hydrolase</fullName>
    </recommendedName>
</protein>
<dbReference type="EMBL" id="JBHTIR010003749">
    <property type="protein sequence ID" value="MFD0855723.1"/>
    <property type="molecule type" value="Genomic_DNA"/>
</dbReference>
<proteinExistence type="predicted"/>